<dbReference type="EMBL" id="JARJCM010000087">
    <property type="protein sequence ID" value="KAJ7030843.1"/>
    <property type="molecule type" value="Genomic_DNA"/>
</dbReference>
<dbReference type="PANTHER" id="PTHR37535">
    <property type="entry name" value="FLUG DOMAIN PROTEIN"/>
    <property type="match status" value="1"/>
</dbReference>
<protein>
    <submittedName>
        <fullName evidence="2">Uncharacterized protein</fullName>
    </submittedName>
</protein>
<reference evidence="2" key="1">
    <citation type="submission" date="2023-03" db="EMBL/GenBank/DDBJ databases">
        <title>Massive genome expansion in bonnet fungi (Mycena s.s.) driven by repeated elements and novel gene families across ecological guilds.</title>
        <authorList>
            <consortium name="Lawrence Berkeley National Laboratory"/>
            <person name="Harder C.B."/>
            <person name="Miyauchi S."/>
            <person name="Viragh M."/>
            <person name="Kuo A."/>
            <person name="Thoen E."/>
            <person name="Andreopoulos B."/>
            <person name="Lu D."/>
            <person name="Skrede I."/>
            <person name="Drula E."/>
            <person name="Henrissat B."/>
            <person name="Morin E."/>
            <person name="Kohler A."/>
            <person name="Barry K."/>
            <person name="LaButti K."/>
            <person name="Morin E."/>
            <person name="Salamov A."/>
            <person name="Lipzen A."/>
            <person name="Mereny Z."/>
            <person name="Hegedus B."/>
            <person name="Baldrian P."/>
            <person name="Stursova M."/>
            <person name="Weitz H."/>
            <person name="Taylor A."/>
            <person name="Grigoriev I.V."/>
            <person name="Nagy L.G."/>
            <person name="Martin F."/>
            <person name="Kauserud H."/>
        </authorList>
    </citation>
    <scope>NUCLEOTIDE SEQUENCE</scope>
    <source>
        <strain evidence="2">CBHHK200</strain>
    </source>
</reference>
<dbReference type="Proteomes" id="UP001218188">
    <property type="component" value="Unassembled WGS sequence"/>
</dbReference>
<dbReference type="PANTHER" id="PTHR37535:SF3">
    <property type="entry name" value="FLUG DOMAIN-CONTAINING PROTEIN"/>
    <property type="match status" value="1"/>
</dbReference>
<organism evidence="2 3">
    <name type="scientific">Mycena alexandri</name>
    <dbReference type="NCBI Taxonomy" id="1745969"/>
    <lineage>
        <taxon>Eukaryota</taxon>
        <taxon>Fungi</taxon>
        <taxon>Dikarya</taxon>
        <taxon>Basidiomycota</taxon>
        <taxon>Agaricomycotina</taxon>
        <taxon>Agaricomycetes</taxon>
        <taxon>Agaricomycetidae</taxon>
        <taxon>Agaricales</taxon>
        <taxon>Marasmiineae</taxon>
        <taxon>Mycenaceae</taxon>
        <taxon>Mycena</taxon>
    </lineage>
</organism>
<evidence type="ECO:0000313" key="2">
    <source>
        <dbReference type="EMBL" id="KAJ7030843.1"/>
    </source>
</evidence>
<evidence type="ECO:0000313" key="3">
    <source>
        <dbReference type="Proteomes" id="UP001218188"/>
    </source>
</evidence>
<evidence type="ECO:0000256" key="1">
    <source>
        <dbReference type="SAM" id="MobiDB-lite"/>
    </source>
</evidence>
<proteinExistence type="predicted"/>
<sequence length="153" mass="17386">MSYTYSPEFDETSKLSTKSRPKENADIVDVATVVMGMLQDDKHFRLNQTRYNSIYSILIAALSSERIGALVESMCWRGSNEALMWGDHQFWVIPILKDPYHPNFAAIVSPDLLKGKQDDESAKKHFFIVPEPPTHRHVDALMYVTVAKAGKKN</sequence>
<dbReference type="AlphaFoldDB" id="A0AAD6SQT2"/>
<name>A0AAD6SQT2_9AGAR</name>
<gene>
    <name evidence="2" type="ORF">C8F04DRAFT_1263533</name>
</gene>
<comment type="caution">
    <text evidence="2">The sequence shown here is derived from an EMBL/GenBank/DDBJ whole genome shotgun (WGS) entry which is preliminary data.</text>
</comment>
<feature type="region of interest" description="Disordered" evidence="1">
    <location>
        <begin position="1"/>
        <end position="21"/>
    </location>
</feature>
<accession>A0AAD6SQT2</accession>
<keyword evidence="3" id="KW-1185">Reference proteome</keyword>